<accession>A0AAW0EUC1</accession>
<feature type="compositionally biased region" description="Basic and acidic residues" evidence="1">
    <location>
        <begin position="38"/>
        <end position="50"/>
    </location>
</feature>
<feature type="region of interest" description="Disordered" evidence="1">
    <location>
        <begin position="1588"/>
        <end position="1637"/>
    </location>
</feature>
<feature type="region of interest" description="Disordered" evidence="1">
    <location>
        <begin position="1532"/>
        <end position="1556"/>
    </location>
</feature>
<organism evidence="2 3">
    <name type="scientific">Novymonas esmeraldas</name>
    <dbReference type="NCBI Taxonomy" id="1808958"/>
    <lineage>
        <taxon>Eukaryota</taxon>
        <taxon>Discoba</taxon>
        <taxon>Euglenozoa</taxon>
        <taxon>Kinetoplastea</taxon>
        <taxon>Metakinetoplastina</taxon>
        <taxon>Trypanosomatida</taxon>
        <taxon>Trypanosomatidae</taxon>
        <taxon>Novymonas</taxon>
    </lineage>
</organism>
<gene>
    <name evidence="2" type="ORF">NESM_000740300</name>
</gene>
<keyword evidence="3" id="KW-1185">Reference proteome</keyword>
<feature type="compositionally biased region" description="Low complexity" evidence="1">
    <location>
        <begin position="1013"/>
        <end position="1022"/>
    </location>
</feature>
<feature type="region of interest" description="Disordered" evidence="1">
    <location>
        <begin position="981"/>
        <end position="1022"/>
    </location>
</feature>
<name>A0AAW0EUC1_9TRYP</name>
<evidence type="ECO:0000313" key="3">
    <source>
        <dbReference type="Proteomes" id="UP001430356"/>
    </source>
</evidence>
<feature type="compositionally biased region" description="Basic and acidic residues" evidence="1">
    <location>
        <begin position="996"/>
        <end position="1009"/>
    </location>
</feature>
<feature type="compositionally biased region" description="Polar residues" evidence="1">
    <location>
        <begin position="981"/>
        <end position="994"/>
    </location>
</feature>
<reference evidence="2 3" key="1">
    <citation type="journal article" date="2021" name="MBio">
        <title>A New Model Trypanosomatid, Novymonas esmeraldas: Genomic Perception of Its 'Candidatus Pandoraea novymonadis' Endosymbiont.</title>
        <authorList>
            <person name="Zakharova A."/>
            <person name="Saura A."/>
            <person name="Butenko A."/>
            <person name="Podesvova L."/>
            <person name="Warmusova S."/>
            <person name="Kostygov A.Y."/>
            <person name="Nenarokova A."/>
            <person name="Lukes J."/>
            <person name="Opperdoes F.R."/>
            <person name="Yurchenko V."/>
        </authorList>
    </citation>
    <scope>NUCLEOTIDE SEQUENCE [LARGE SCALE GENOMIC DNA]</scope>
    <source>
        <strain evidence="2 3">E262AT.01</strain>
    </source>
</reference>
<feature type="compositionally biased region" description="Pro residues" evidence="1">
    <location>
        <begin position="1236"/>
        <end position="1246"/>
    </location>
</feature>
<feature type="compositionally biased region" description="Polar residues" evidence="1">
    <location>
        <begin position="19"/>
        <end position="36"/>
    </location>
</feature>
<evidence type="ECO:0000313" key="2">
    <source>
        <dbReference type="EMBL" id="KAK7197867.1"/>
    </source>
</evidence>
<feature type="compositionally biased region" description="Polar residues" evidence="1">
    <location>
        <begin position="1602"/>
        <end position="1615"/>
    </location>
</feature>
<dbReference type="EMBL" id="JAECZO010000122">
    <property type="protein sequence ID" value="KAK7197867.1"/>
    <property type="molecule type" value="Genomic_DNA"/>
</dbReference>
<feature type="region of interest" description="Disordered" evidence="1">
    <location>
        <begin position="1451"/>
        <end position="1482"/>
    </location>
</feature>
<feature type="compositionally biased region" description="Low complexity" evidence="1">
    <location>
        <begin position="1819"/>
        <end position="1828"/>
    </location>
</feature>
<feature type="region of interest" description="Disordered" evidence="1">
    <location>
        <begin position="1382"/>
        <end position="1426"/>
    </location>
</feature>
<feature type="compositionally biased region" description="Low complexity" evidence="1">
    <location>
        <begin position="1797"/>
        <end position="1811"/>
    </location>
</feature>
<feature type="compositionally biased region" description="Low complexity" evidence="1">
    <location>
        <begin position="1662"/>
        <end position="1680"/>
    </location>
</feature>
<feature type="region of interest" description="Disordered" evidence="1">
    <location>
        <begin position="1660"/>
        <end position="1695"/>
    </location>
</feature>
<proteinExistence type="predicted"/>
<feature type="region of interest" description="Disordered" evidence="1">
    <location>
        <begin position="1795"/>
        <end position="1834"/>
    </location>
</feature>
<evidence type="ECO:0000256" key="1">
    <source>
        <dbReference type="SAM" id="MobiDB-lite"/>
    </source>
</evidence>
<dbReference type="Proteomes" id="UP001430356">
    <property type="component" value="Unassembled WGS sequence"/>
</dbReference>
<feature type="region of interest" description="Disordered" evidence="1">
    <location>
        <begin position="1230"/>
        <end position="1267"/>
    </location>
</feature>
<feature type="compositionally biased region" description="Polar residues" evidence="1">
    <location>
        <begin position="58"/>
        <end position="68"/>
    </location>
</feature>
<sequence>MSAKKQTWANAHSQLWTSSVARSAGSRTQSEISSIASPHRDRSLLDDANRGDPMPNAVSPQDSMQQAHQPRDKYLVQVSDILESYGTISCDSDIPAVLLEVVKDLERAKRDSNFKDLLLREYSDAVQRRFSLYGEESPPTIAEVSARLRDNAPTCLSASPSPAWLEEPLNELRRAVRSSVEACYEKSVELPSPVLLPDAQQTKANVAQLLRASGDELSRLADDYTRAKTAVTKKLESTLAGTISIRQLSLTAALAELEAQHELTKEATEVADSPTAGGSSTIRAALQSIIDAVPASLQIHFDLQVPEAPMLTRCGNLTELVRFLLSEYLSMERYMEGVEAEQRRLEEVFHTHTSDNDQAVISDTNVQLDDALARSLRTLQETVTAVVALPHRTSVEEVTMRRASVQAVEELAQLLVESRRSGSGSGSVAARVEPPTRELLTMVEMVKARFAMVAAQQQRKELAGAQTRVGQAHMEESMTKYGKHVVQLLRDMCAAQEADAAGEIGAAELQLMSEVMGTVDLSGTLTPAKLDHFLSDTVDRLRVVKTKYSRALQAVAASKARAEAAAQKCTGLQRRLQKAAVIVEQVGRSGLGITFPASAAAASDPGEMEATRGDGVSALRRLNLRPNTESAAGVKPSAAATTKEVTTPAMAAVTEHNIVEALQLVAARVGASGEARDWAAAQEELEQLRAGAVTWKTDTTAFHAAMATLMQRLARNGQMVKQTLFLLGTDETATDELVEEVLHRGDEAGLDSPTTESAEYVERTLAELVQKYSRWAQRLQQTTEDHLHTQRKIVKYVAAVRRFVTPLQTRAAAAAVPEDIPDDNLYDIDSCLMRAADVILPAIDAAIHSTTQNLPPPSPADDAAPDASAAALPVSTTAALTDAVASGTPSQQQTLLQLARDSAAVATGGALPYDHRIARLYETVARLYTTVTSLLQVHYLCIPCSSRRRGAGDTELIFDGDAKEDGFVDIDLDRLIRVSQQQQRKSTANASTARGDSGDRERFSREGGRASESAASPPTTTTAANNDVILRVTYQNMEVLQDTLKRFSANHKMAAIVLQKDMDAVQQLLVGMLEVYSAVAETEAVMVPNSEALHELHATLRDRGLRQKGCYFFNRVGGEGSCAWVAALEALLDGVGQMAGRLEQRAATVAEQRRLVDDVADMCAMYVTWAEHRALPASHAVTPDLLELCVRDGAVGKGKSAAVAVAVAEDGGGEPTAATAPAGALLATGAAAVTRPPKPSRTPPLTPRASNKEQQERHQQQHRSGAAEAAVDADAKVAGFTNDGAVLKVVTHMFRLAQLAVEAPHIRGAAAAAAVATDVTASPSPQTESNTLQLEDDVRNLREAVAAAERHVGELTEAKQVVELERDRAYSEAAVARAELRRWKRQHQQQHEKRSDVAPPPPSQQETVPARTSGRMTTPAAGDGVSVGMDQATAREVMEYMRVLSEELQAAKDRAGGSSGTHDLVRSPHRAAAGDESDAEGGADELADAAAAYPPRHRRRSYAEAAEQLRHQYSSTSIAPMVVIDPQTHTYSSGAHRCGSRTRGGGAVTTHPHHRYSPVKYSGPAYDVCDRQCARGLATAAQGWRHSGVNASHRPAPALAASASTHSPQQHPSQWRTHDTTPHRRHTPPSPSHDEPPLLSAAAAAAAAAYRHSQRAVPVAMTTPSCRTSSHTSTSAAANSPQRRRHPHNSHGAANAVASGAVVEETGEPRSVAAADVRAAPAGRQWLASAWESAPTPRRRPSVTGRALAHLASSATASPATIALAQQHRRPVSRDGRAVRVEDVADTFSTAVRQIDAAAQRPARTPTRRGSQSGGGQDAAAEAPPLASAEEKMSRNLNLRAAALRRLAEVVSQTAVPSHRPTRA</sequence>
<comment type="caution">
    <text evidence="2">The sequence shown here is derived from an EMBL/GenBank/DDBJ whole genome shotgun (WGS) entry which is preliminary data.</text>
</comment>
<protein>
    <submittedName>
        <fullName evidence="2">Uncharacterized protein</fullName>
    </submittedName>
</protein>
<feature type="compositionally biased region" description="Basic and acidic residues" evidence="1">
    <location>
        <begin position="1250"/>
        <end position="1259"/>
    </location>
</feature>
<feature type="region of interest" description="Disordered" evidence="1">
    <location>
        <begin position="19"/>
        <end position="71"/>
    </location>
</feature>